<evidence type="ECO:0000313" key="3">
    <source>
        <dbReference type="Proteomes" id="UP000245119"/>
    </source>
</evidence>
<evidence type="ECO:0000313" key="2">
    <source>
        <dbReference type="EMBL" id="PVD28607.1"/>
    </source>
</evidence>
<keyword evidence="3" id="KW-1185">Reference proteome</keyword>
<dbReference type="GO" id="GO:0007155">
    <property type="term" value="P:cell adhesion"/>
    <property type="evidence" value="ECO:0007669"/>
    <property type="project" value="InterPro"/>
</dbReference>
<name>A0A2T7P5B1_POMCA</name>
<accession>A0A2T7P5B1</accession>
<dbReference type="InterPro" id="IPR019019">
    <property type="entry name" value="H-type_lectin_domain"/>
</dbReference>
<reference evidence="2 3" key="1">
    <citation type="submission" date="2018-04" db="EMBL/GenBank/DDBJ databases">
        <title>The genome of golden apple snail Pomacea canaliculata provides insight into stress tolerance and invasive adaptation.</title>
        <authorList>
            <person name="Liu C."/>
            <person name="Liu B."/>
            <person name="Ren Y."/>
            <person name="Zhang Y."/>
            <person name="Wang H."/>
            <person name="Li S."/>
            <person name="Jiang F."/>
            <person name="Yin L."/>
            <person name="Zhang G."/>
            <person name="Qian W."/>
            <person name="Fan W."/>
        </authorList>
    </citation>
    <scope>NUCLEOTIDE SEQUENCE [LARGE SCALE GENOMIC DNA]</scope>
    <source>
        <strain evidence="2">SZHN2017</strain>
        <tissue evidence="2">Muscle</tissue>
    </source>
</reference>
<sequence length="97" mass="11247">MNSETGEFFAYPNTKGAIYNPEYQERREYFTITFKESFSSIPWVSVSFSKLDIDRSENVRTNIVTTNVYQAGFRVYVNQWSGAIVHEAKVSWIACNI</sequence>
<protein>
    <recommendedName>
        <fullName evidence="1">H-type lectin domain-containing protein</fullName>
    </recommendedName>
</protein>
<organism evidence="2 3">
    <name type="scientific">Pomacea canaliculata</name>
    <name type="common">Golden apple snail</name>
    <dbReference type="NCBI Taxonomy" id="400727"/>
    <lineage>
        <taxon>Eukaryota</taxon>
        <taxon>Metazoa</taxon>
        <taxon>Spiralia</taxon>
        <taxon>Lophotrochozoa</taxon>
        <taxon>Mollusca</taxon>
        <taxon>Gastropoda</taxon>
        <taxon>Caenogastropoda</taxon>
        <taxon>Architaenioglossa</taxon>
        <taxon>Ampullarioidea</taxon>
        <taxon>Ampullariidae</taxon>
        <taxon>Pomacea</taxon>
    </lineage>
</organism>
<gene>
    <name evidence="2" type="ORF">C0Q70_11200</name>
</gene>
<dbReference type="InterPro" id="IPR037221">
    <property type="entry name" value="H-type_lectin_dom_sf"/>
</dbReference>
<dbReference type="SUPFAM" id="SSF141086">
    <property type="entry name" value="Agglutinin HPA-like"/>
    <property type="match status" value="1"/>
</dbReference>
<dbReference type="Gene3D" id="2.60.40.2080">
    <property type="match status" value="1"/>
</dbReference>
<dbReference type="OrthoDB" id="5419324at2759"/>
<comment type="caution">
    <text evidence="2">The sequence shown here is derived from an EMBL/GenBank/DDBJ whole genome shotgun (WGS) entry which is preliminary data.</text>
</comment>
<dbReference type="Proteomes" id="UP000245119">
    <property type="component" value="Linkage Group LG6"/>
</dbReference>
<dbReference type="Pfam" id="PF09458">
    <property type="entry name" value="H_lectin"/>
    <property type="match status" value="1"/>
</dbReference>
<dbReference type="AlphaFoldDB" id="A0A2T7P5B1"/>
<dbReference type="GO" id="GO:0030246">
    <property type="term" value="F:carbohydrate binding"/>
    <property type="evidence" value="ECO:0007669"/>
    <property type="project" value="InterPro"/>
</dbReference>
<dbReference type="EMBL" id="PZQS01000006">
    <property type="protein sequence ID" value="PVD28607.1"/>
    <property type="molecule type" value="Genomic_DNA"/>
</dbReference>
<evidence type="ECO:0000259" key="1">
    <source>
        <dbReference type="Pfam" id="PF09458"/>
    </source>
</evidence>
<feature type="domain" description="H-type lectin" evidence="1">
    <location>
        <begin position="31"/>
        <end position="94"/>
    </location>
</feature>
<proteinExistence type="predicted"/>